<comment type="catalytic activity">
    <reaction evidence="1">
        <text>(6R)-NADHX = (6S)-NADHX</text>
        <dbReference type="Rhea" id="RHEA:32215"/>
        <dbReference type="ChEBI" id="CHEBI:64074"/>
        <dbReference type="ChEBI" id="CHEBI:64075"/>
        <dbReference type="EC" id="5.1.99.6"/>
    </reaction>
</comment>
<dbReference type="Proteomes" id="UP000030655">
    <property type="component" value="Unassembled WGS sequence"/>
</dbReference>
<evidence type="ECO:0000256" key="1">
    <source>
        <dbReference type="ARBA" id="ARBA00000013"/>
    </source>
</evidence>
<sequence length="218" mass="24484">MEKKYFTQTEAQELDRELTENGYSMTTLIELAGFSAFEVINDLIKMPNSKIGIFIGPGNNGADGLVIARYLLFKGHYVTIFVYKLNRPELLEICIKNGADLVKIQENGELNGTEEIVNYSDIVKFSFVIDALFGFSFVHVVRMPYDKVIESFKLHSKVISIDVPSGYSVDSEDNEGMFKPMAVVALTAPKICCKKLNTYLARAFSKGGWENFDGYVKL</sequence>
<keyword evidence="6" id="KW-0521">NADP</keyword>
<feature type="domain" description="YjeF N-terminal" evidence="10">
    <location>
        <begin position="11"/>
        <end position="218"/>
    </location>
</feature>
<dbReference type="PANTHER" id="PTHR13232:SF10">
    <property type="entry name" value="NAD(P)H-HYDRATE EPIMERASE"/>
    <property type="match status" value="1"/>
</dbReference>
<dbReference type="VEuPathDB" id="MicrosporidiaDB:H312_02065"/>
<evidence type="ECO:0000259" key="10">
    <source>
        <dbReference type="PROSITE" id="PS51385"/>
    </source>
</evidence>
<proteinExistence type="predicted"/>
<evidence type="ECO:0000256" key="4">
    <source>
        <dbReference type="ARBA" id="ARBA00022723"/>
    </source>
</evidence>
<dbReference type="Pfam" id="PF03853">
    <property type="entry name" value="YjeF_N"/>
    <property type="match status" value="1"/>
</dbReference>
<protein>
    <recommendedName>
        <fullName evidence="3">NAD(P)H-hydrate epimerase</fullName>
        <ecNumber evidence="3">5.1.99.6</ecNumber>
    </recommendedName>
</protein>
<dbReference type="InterPro" id="IPR036652">
    <property type="entry name" value="YjeF_N_dom_sf"/>
</dbReference>
<dbReference type="InterPro" id="IPR004443">
    <property type="entry name" value="YjeF_N_dom"/>
</dbReference>
<dbReference type="EC" id="5.1.99.6" evidence="3"/>
<evidence type="ECO:0000256" key="2">
    <source>
        <dbReference type="ARBA" id="ARBA00000909"/>
    </source>
</evidence>
<evidence type="ECO:0000256" key="5">
    <source>
        <dbReference type="ARBA" id="ARBA00022741"/>
    </source>
</evidence>
<organism evidence="11 12">
    <name type="scientific">Anncaliia algerae PRA339</name>
    <dbReference type="NCBI Taxonomy" id="1288291"/>
    <lineage>
        <taxon>Eukaryota</taxon>
        <taxon>Fungi</taxon>
        <taxon>Fungi incertae sedis</taxon>
        <taxon>Microsporidia</taxon>
        <taxon>Tubulinosematoidea</taxon>
        <taxon>Tubulinosematidae</taxon>
        <taxon>Anncaliia</taxon>
    </lineage>
</organism>
<dbReference type="Gene3D" id="3.40.50.10260">
    <property type="entry name" value="YjeF N-terminal domain"/>
    <property type="match status" value="1"/>
</dbReference>
<keyword evidence="9" id="KW-0413">Isomerase</keyword>
<dbReference type="HOGENOM" id="CLU_024853_3_2_1"/>
<dbReference type="AlphaFoldDB" id="A0A059F054"/>
<name>A0A059F054_9MICR</name>
<dbReference type="SUPFAM" id="SSF64153">
    <property type="entry name" value="YjeF N-terminal domain-like"/>
    <property type="match status" value="1"/>
</dbReference>
<evidence type="ECO:0000256" key="3">
    <source>
        <dbReference type="ARBA" id="ARBA00012228"/>
    </source>
</evidence>
<reference evidence="11 12" key="2">
    <citation type="submission" date="2014-03" db="EMBL/GenBank/DDBJ databases">
        <title>The Genome Sequence of Anncaliia algerae insect isolate PRA339.</title>
        <authorList>
            <consortium name="The Broad Institute Genome Sequencing Platform"/>
            <consortium name="The Broad Institute Genome Sequencing Center for Infectious Disease"/>
            <person name="Cuomo C."/>
            <person name="Becnel J."/>
            <person name="Sanscrainte N."/>
            <person name="Walker B."/>
            <person name="Young S.K."/>
            <person name="Zeng Q."/>
            <person name="Gargeya S."/>
            <person name="Fitzgerald M."/>
            <person name="Haas B."/>
            <person name="Abouelleil A."/>
            <person name="Alvarado L."/>
            <person name="Arachchi H.M."/>
            <person name="Berlin A.M."/>
            <person name="Chapman S.B."/>
            <person name="Dewar J."/>
            <person name="Goldberg J."/>
            <person name="Griggs A."/>
            <person name="Gujja S."/>
            <person name="Hansen M."/>
            <person name="Howarth C."/>
            <person name="Imamovic A."/>
            <person name="Larimer J."/>
            <person name="McCowan C."/>
            <person name="Murphy C."/>
            <person name="Neiman D."/>
            <person name="Pearson M."/>
            <person name="Priest M."/>
            <person name="Roberts A."/>
            <person name="Saif S."/>
            <person name="Shea T."/>
            <person name="Sisk P."/>
            <person name="Sykes S."/>
            <person name="Wortman J."/>
            <person name="Nusbaum C."/>
            <person name="Birren B."/>
        </authorList>
    </citation>
    <scope>NUCLEOTIDE SEQUENCE [LARGE SCALE GENOMIC DNA]</scope>
    <source>
        <strain evidence="11 12">PRA339</strain>
    </source>
</reference>
<evidence type="ECO:0000256" key="7">
    <source>
        <dbReference type="ARBA" id="ARBA00022958"/>
    </source>
</evidence>
<dbReference type="GO" id="GO:0005739">
    <property type="term" value="C:mitochondrion"/>
    <property type="evidence" value="ECO:0007669"/>
    <property type="project" value="TreeGrafter"/>
</dbReference>
<reference evidence="12" key="1">
    <citation type="submission" date="2013-02" db="EMBL/GenBank/DDBJ databases">
        <authorList>
            <consortium name="The Broad Institute Genome Sequencing Platform"/>
            <person name="Cuomo C."/>
            <person name="Becnel J."/>
            <person name="Sanscrainte N."/>
            <person name="Walker B."/>
            <person name="Young S.K."/>
            <person name="Zeng Q."/>
            <person name="Gargeya S."/>
            <person name="Fitzgerald M."/>
            <person name="Haas B."/>
            <person name="Abouelleil A."/>
            <person name="Alvarado L."/>
            <person name="Arachchi H.M."/>
            <person name="Berlin A.M."/>
            <person name="Chapman S.B."/>
            <person name="Dewar J."/>
            <person name="Goldberg J."/>
            <person name="Griggs A."/>
            <person name="Gujja S."/>
            <person name="Hansen M."/>
            <person name="Howarth C."/>
            <person name="Imamovic A."/>
            <person name="Larimer J."/>
            <person name="McCowan C."/>
            <person name="Murphy C."/>
            <person name="Neiman D."/>
            <person name="Pearson M."/>
            <person name="Priest M."/>
            <person name="Roberts A."/>
            <person name="Saif S."/>
            <person name="Shea T."/>
            <person name="Sisk P."/>
            <person name="Sykes S."/>
            <person name="Wortman J."/>
            <person name="Nusbaum C."/>
            <person name="Birren B."/>
        </authorList>
    </citation>
    <scope>NUCLEOTIDE SEQUENCE [LARGE SCALE GENOMIC DNA]</scope>
    <source>
        <strain evidence="12">PRA339</strain>
    </source>
</reference>
<dbReference type="GO" id="GO:0046872">
    <property type="term" value="F:metal ion binding"/>
    <property type="evidence" value="ECO:0007669"/>
    <property type="project" value="UniProtKB-KW"/>
</dbReference>
<gene>
    <name evidence="11" type="ORF">H312_02065</name>
</gene>
<dbReference type="OrthoDB" id="10064708at2759"/>
<keyword evidence="7" id="KW-0630">Potassium</keyword>
<keyword evidence="4" id="KW-0479">Metal-binding</keyword>
<dbReference type="InterPro" id="IPR032976">
    <property type="entry name" value="YJEFN_prot_NAXE-like"/>
</dbReference>
<comment type="catalytic activity">
    <reaction evidence="2">
        <text>(6R)-NADPHX = (6S)-NADPHX</text>
        <dbReference type="Rhea" id="RHEA:32227"/>
        <dbReference type="ChEBI" id="CHEBI:64076"/>
        <dbReference type="ChEBI" id="CHEBI:64077"/>
        <dbReference type="EC" id="5.1.99.6"/>
    </reaction>
</comment>
<dbReference type="EMBL" id="KK365176">
    <property type="protein sequence ID" value="KCZ80530.1"/>
    <property type="molecule type" value="Genomic_DNA"/>
</dbReference>
<accession>A0A059F054</accession>
<keyword evidence="12" id="KW-1185">Reference proteome</keyword>
<keyword evidence="5" id="KW-0547">Nucleotide-binding</keyword>
<dbReference type="PANTHER" id="PTHR13232">
    <property type="entry name" value="NAD(P)H-HYDRATE EPIMERASE"/>
    <property type="match status" value="1"/>
</dbReference>
<dbReference type="STRING" id="1288291.A0A059F054"/>
<evidence type="ECO:0000313" key="11">
    <source>
        <dbReference type="EMBL" id="KCZ80530.1"/>
    </source>
</evidence>
<evidence type="ECO:0000256" key="6">
    <source>
        <dbReference type="ARBA" id="ARBA00022857"/>
    </source>
</evidence>
<dbReference type="GO" id="GO:0000166">
    <property type="term" value="F:nucleotide binding"/>
    <property type="evidence" value="ECO:0007669"/>
    <property type="project" value="UniProtKB-KW"/>
</dbReference>
<evidence type="ECO:0000256" key="8">
    <source>
        <dbReference type="ARBA" id="ARBA00023027"/>
    </source>
</evidence>
<keyword evidence="8" id="KW-0520">NAD</keyword>
<evidence type="ECO:0000256" key="9">
    <source>
        <dbReference type="ARBA" id="ARBA00023235"/>
    </source>
</evidence>
<dbReference type="NCBIfam" id="TIGR00197">
    <property type="entry name" value="yjeF_nterm"/>
    <property type="match status" value="1"/>
</dbReference>
<dbReference type="PROSITE" id="PS51385">
    <property type="entry name" value="YJEF_N"/>
    <property type="match status" value="1"/>
</dbReference>
<dbReference type="GO" id="GO:0052856">
    <property type="term" value="F:NAD(P)HX epimerase activity"/>
    <property type="evidence" value="ECO:0007669"/>
    <property type="project" value="UniProtKB-EC"/>
</dbReference>
<evidence type="ECO:0000313" key="12">
    <source>
        <dbReference type="Proteomes" id="UP000030655"/>
    </source>
</evidence>